<reference evidence="5 7" key="2">
    <citation type="submission" date="2019-11" db="EMBL/GenBank/DDBJ databases">
        <title>Draft genome sequences of five Paenibacillus species of dairy origin.</title>
        <authorList>
            <person name="Olajide A.M."/>
            <person name="Chen S."/>
            <person name="Lapointe G."/>
        </authorList>
    </citation>
    <scope>NUCLEOTIDE SEQUENCE [LARGE SCALE GENOMIC DNA]</scope>
    <source>
        <strain evidence="5 7">3CT49</strain>
    </source>
</reference>
<dbReference type="OrthoDB" id="9799175at2"/>
<feature type="domain" description="HTH arsR-type" evidence="3">
    <location>
        <begin position="1"/>
        <end position="93"/>
    </location>
</feature>
<dbReference type="EMBL" id="JMQA01000048">
    <property type="protein sequence ID" value="KFM94288.1"/>
    <property type="molecule type" value="Genomic_DNA"/>
</dbReference>
<reference evidence="4 6" key="1">
    <citation type="submission" date="2014-04" db="EMBL/GenBank/DDBJ databases">
        <authorList>
            <person name="Bishop-Lilly K.A."/>
            <person name="Broomall S.M."/>
            <person name="Chain P.S."/>
            <person name="Chertkov O."/>
            <person name="Coyne S.R."/>
            <person name="Daligault H.E."/>
            <person name="Davenport K.W."/>
            <person name="Erkkila T."/>
            <person name="Frey K.G."/>
            <person name="Gibbons H.S."/>
            <person name="Gu W."/>
            <person name="Jaissle J."/>
            <person name="Johnson S.L."/>
            <person name="Koroleva G.I."/>
            <person name="Ladner J.T."/>
            <person name="Lo C.-C."/>
            <person name="Minogue T.D."/>
            <person name="Munk C."/>
            <person name="Palacios G.F."/>
            <person name="Redden C.L."/>
            <person name="Rosenzweig C.N."/>
            <person name="Scholz M.B."/>
            <person name="Teshima H."/>
            <person name="Xu Y."/>
        </authorList>
    </citation>
    <scope>NUCLEOTIDE SEQUENCE [LARGE SCALE GENOMIC DNA]</scope>
    <source>
        <strain evidence="4 6">8244</strain>
    </source>
</reference>
<dbReference type="GO" id="GO:0003677">
    <property type="term" value="F:DNA binding"/>
    <property type="evidence" value="ECO:0007669"/>
    <property type="project" value="UniProtKB-KW"/>
</dbReference>
<dbReference type="NCBIfam" id="NF033788">
    <property type="entry name" value="HTH_metalloreg"/>
    <property type="match status" value="1"/>
</dbReference>
<dbReference type="PANTHER" id="PTHR38600:SF2">
    <property type="entry name" value="SLL0088 PROTEIN"/>
    <property type="match status" value="1"/>
</dbReference>
<evidence type="ECO:0000313" key="4">
    <source>
        <dbReference type="EMBL" id="KFM94288.1"/>
    </source>
</evidence>
<keyword evidence="1" id="KW-0238">DNA-binding</keyword>
<name>A0A090Y6A9_PAEMA</name>
<dbReference type="CDD" id="cd00090">
    <property type="entry name" value="HTH_ARSR"/>
    <property type="match status" value="1"/>
</dbReference>
<dbReference type="PANTHER" id="PTHR38600">
    <property type="entry name" value="TRANSCRIPTIONAL REGULATORY PROTEIN"/>
    <property type="match status" value="1"/>
</dbReference>
<dbReference type="Proteomes" id="UP000029278">
    <property type="component" value="Unassembled WGS sequence"/>
</dbReference>
<dbReference type="PATRIC" id="fig|44252.3.peg.5870"/>
<dbReference type="EMBL" id="WNZZ01000001">
    <property type="protein sequence ID" value="MUG21319.1"/>
    <property type="molecule type" value="Genomic_DNA"/>
</dbReference>
<dbReference type="AlphaFoldDB" id="A0A090Y6A9"/>
<dbReference type="InterPro" id="IPR036388">
    <property type="entry name" value="WH-like_DNA-bd_sf"/>
</dbReference>
<evidence type="ECO:0000313" key="6">
    <source>
        <dbReference type="Proteomes" id="UP000029278"/>
    </source>
</evidence>
<evidence type="ECO:0000313" key="7">
    <source>
        <dbReference type="Proteomes" id="UP000442469"/>
    </source>
</evidence>
<evidence type="ECO:0000313" key="5">
    <source>
        <dbReference type="EMBL" id="MUG21319.1"/>
    </source>
</evidence>
<dbReference type="InterPro" id="IPR011991">
    <property type="entry name" value="ArsR-like_HTH"/>
</dbReference>
<dbReference type="Proteomes" id="UP000442469">
    <property type="component" value="Unassembled WGS sequence"/>
</dbReference>
<evidence type="ECO:0000256" key="1">
    <source>
        <dbReference type="ARBA" id="ARBA00023125"/>
    </source>
</evidence>
<keyword evidence="6" id="KW-1185">Reference proteome</keyword>
<proteinExistence type="predicted"/>
<evidence type="ECO:0000259" key="3">
    <source>
        <dbReference type="PROSITE" id="PS50987"/>
    </source>
</evidence>
<evidence type="ECO:0000256" key="2">
    <source>
        <dbReference type="SAM" id="MobiDB-lite"/>
    </source>
</evidence>
<dbReference type="PROSITE" id="PS50987">
    <property type="entry name" value="HTH_ARSR_2"/>
    <property type="match status" value="1"/>
</dbReference>
<gene>
    <name evidence="4" type="ORF">DJ90_4770</name>
    <name evidence="5" type="ORF">GNQ08_02585</name>
</gene>
<accession>A0A090Y6A9</accession>
<protein>
    <submittedName>
        <fullName evidence="4">Bacterial regulatory, arsR family protein</fullName>
    </submittedName>
    <submittedName>
        <fullName evidence="5">Metalloregulator ArsR/SmtB family transcription factor</fullName>
    </submittedName>
</protein>
<dbReference type="SUPFAM" id="SSF46785">
    <property type="entry name" value="Winged helix' DNA-binding domain"/>
    <property type="match status" value="1"/>
</dbReference>
<dbReference type="Gene3D" id="1.10.10.10">
    <property type="entry name" value="Winged helix-like DNA-binding domain superfamily/Winged helix DNA-binding domain"/>
    <property type="match status" value="1"/>
</dbReference>
<dbReference type="Pfam" id="PF12840">
    <property type="entry name" value="HTH_20"/>
    <property type="match status" value="1"/>
</dbReference>
<dbReference type="GO" id="GO:0003700">
    <property type="term" value="F:DNA-binding transcription factor activity"/>
    <property type="evidence" value="ECO:0007669"/>
    <property type="project" value="InterPro"/>
</dbReference>
<dbReference type="HOGENOM" id="CLU_1701665_0_0_9"/>
<sequence length="158" mass="17915">MESAAAKHDVFQAIADPTRREMLRLLGDRELPLKDISGRFPMSRTAVSKHLRVLAEAGLVHERKVGRETRYRLDADPLLELKRWLDYYERFWENKLSMLKHYVESEPGQSAEGLKLAETSEFKPGQAEGKNPGTGQGQAEGLKRRCAGKANKRGRTPK</sequence>
<dbReference type="InterPro" id="IPR036390">
    <property type="entry name" value="WH_DNA-bd_sf"/>
</dbReference>
<feature type="region of interest" description="Disordered" evidence="2">
    <location>
        <begin position="107"/>
        <end position="158"/>
    </location>
</feature>
<dbReference type="InterPro" id="IPR001845">
    <property type="entry name" value="HTH_ArsR_DNA-bd_dom"/>
</dbReference>
<feature type="compositionally biased region" description="Basic residues" evidence="2">
    <location>
        <begin position="144"/>
        <end position="158"/>
    </location>
</feature>
<comment type="caution">
    <text evidence="4">The sequence shown here is derived from an EMBL/GenBank/DDBJ whole genome shotgun (WGS) entry which is preliminary data.</text>
</comment>
<dbReference type="PRINTS" id="PR00778">
    <property type="entry name" value="HTHARSR"/>
</dbReference>
<organism evidence="4 6">
    <name type="scientific">Paenibacillus macerans</name>
    <name type="common">Bacillus macerans</name>
    <dbReference type="NCBI Taxonomy" id="44252"/>
    <lineage>
        <taxon>Bacteria</taxon>
        <taxon>Bacillati</taxon>
        <taxon>Bacillota</taxon>
        <taxon>Bacilli</taxon>
        <taxon>Bacillales</taxon>
        <taxon>Paenibacillaceae</taxon>
        <taxon>Paenibacillus</taxon>
    </lineage>
</organism>
<dbReference type="SMART" id="SM00418">
    <property type="entry name" value="HTH_ARSR"/>
    <property type="match status" value="1"/>
</dbReference>
<dbReference type="STRING" id="44252.DJ90_4770"/>